<reference evidence="14" key="1">
    <citation type="submission" date="2014-09" db="EMBL/GenBank/DDBJ databases">
        <authorList>
            <person name="Gomez-Valero L."/>
        </authorList>
    </citation>
    <scope>NUCLEOTIDE SEQUENCE [LARGE SCALE GENOMIC DNA]</scope>
    <source>
        <strain evidence="14">ATCC700992</strain>
    </source>
</reference>
<dbReference type="AlphaFoldDB" id="A0A098G2H3"/>
<dbReference type="Gene3D" id="3.40.50.620">
    <property type="entry name" value="HUPs"/>
    <property type="match status" value="1"/>
</dbReference>
<keyword evidence="9 10" id="KW-0030">Aminoacyl-tRNA synthetase</keyword>
<dbReference type="Gene3D" id="1.10.10.350">
    <property type="match status" value="1"/>
</dbReference>
<keyword evidence="6 10" id="KW-0547">Nucleotide-binding</keyword>
<sequence>MLIQRLNLCVAGKLGYYSPIILFLTMEDTMTVRTRFAPSPTGFLHVGGVRTALFSWLYAKRHKGHFILRIEDTDRERSTQESVQAILDGMSWLGLDSDEGPFYQTERYHRYNEVAQQFLQQGKAYRCECSKERLEALREAQLNAKEKPRYDGHCRNKNLPESDTPFVIRFKNPDSGTVSFHDEVYGDIHVENSELDDLILVRSDGHPTYNFAVVIDDIDMNITHVIRGDDHINNTPRQINLFKALNAPIPVFAHLPMILGDDGKRLSKRHGAVSVLQFKEMGILPHALLNYLVRLGWSHGDQEIFSVEEMIANFDLGHVSRGVSSFNYDKLYWLNQHYQKSDSPESVADALCWHFEQAGIDLSKGPALKDLVATQAERCKTLAEMCQISQYFYSDSIEYDEDAVKKHLRPVVLEPLTALYERFQSISEWQNDMIQECINDVCAQFDMNMGKIAQPLRVAVTGASMSPSIDMTLFLLGKQRVLTRLAVALEKIKARAANAQ</sequence>
<evidence type="ECO:0000256" key="1">
    <source>
        <dbReference type="ARBA" id="ARBA00004496"/>
    </source>
</evidence>
<dbReference type="InterPro" id="IPR020058">
    <property type="entry name" value="Glu/Gln-tRNA-synth_Ib_cat-dom"/>
</dbReference>
<feature type="short sequence motif" description="'HIGH' region" evidence="10">
    <location>
        <begin position="38"/>
        <end position="48"/>
    </location>
</feature>
<dbReference type="NCBIfam" id="TIGR00464">
    <property type="entry name" value="gltX_bact"/>
    <property type="match status" value="1"/>
</dbReference>
<comment type="catalytic activity">
    <reaction evidence="10">
        <text>tRNA(Glu) + L-glutamate + ATP = L-glutamyl-tRNA(Glu) + AMP + diphosphate</text>
        <dbReference type="Rhea" id="RHEA:23540"/>
        <dbReference type="Rhea" id="RHEA-COMP:9663"/>
        <dbReference type="Rhea" id="RHEA-COMP:9680"/>
        <dbReference type="ChEBI" id="CHEBI:29985"/>
        <dbReference type="ChEBI" id="CHEBI:30616"/>
        <dbReference type="ChEBI" id="CHEBI:33019"/>
        <dbReference type="ChEBI" id="CHEBI:78442"/>
        <dbReference type="ChEBI" id="CHEBI:78520"/>
        <dbReference type="ChEBI" id="CHEBI:456215"/>
        <dbReference type="EC" id="6.1.1.17"/>
    </reaction>
</comment>
<dbReference type="PROSITE" id="PS00178">
    <property type="entry name" value="AA_TRNA_LIGASE_I"/>
    <property type="match status" value="1"/>
</dbReference>
<dbReference type="InterPro" id="IPR000924">
    <property type="entry name" value="Glu/Gln-tRNA-synth"/>
</dbReference>
<keyword evidence="5 10" id="KW-0436">Ligase</keyword>
<dbReference type="InterPro" id="IPR033910">
    <property type="entry name" value="GluRS_core"/>
</dbReference>
<dbReference type="GO" id="GO:0004818">
    <property type="term" value="F:glutamate-tRNA ligase activity"/>
    <property type="evidence" value="ECO:0007669"/>
    <property type="project" value="UniProtKB-UniRule"/>
</dbReference>
<keyword evidence="7 10" id="KW-0067">ATP-binding</keyword>
<evidence type="ECO:0000256" key="8">
    <source>
        <dbReference type="ARBA" id="ARBA00022917"/>
    </source>
</evidence>
<dbReference type="InterPro" id="IPR049940">
    <property type="entry name" value="GluQ/Sye"/>
</dbReference>
<comment type="caution">
    <text evidence="10">Lacks conserved residue(s) required for the propagation of feature annotation.</text>
</comment>
<dbReference type="EMBL" id="LN614827">
    <property type="protein sequence ID" value="CEG56186.1"/>
    <property type="molecule type" value="Genomic_DNA"/>
</dbReference>
<evidence type="ECO:0000259" key="11">
    <source>
        <dbReference type="Pfam" id="PF00749"/>
    </source>
</evidence>
<comment type="function">
    <text evidence="10">Catalyzes the attachment of glutamate to tRNA(Glu) in a two-step reaction: glutamate is first activated by ATP to form Glu-AMP and then transferred to the acceptor end of tRNA(Glu).</text>
</comment>
<dbReference type="KEGG" id="lfa:LFA_0736"/>
<evidence type="ECO:0000313" key="13">
    <source>
        <dbReference type="EMBL" id="CEG56186.1"/>
    </source>
</evidence>
<dbReference type="PRINTS" id="PR00987">
    <property type="entry name" value="TRNASYNTHGLU"/>
</dbReference>
<evidence type="ECO:0000256" key="2">
    <source>
        <dbReference type="ARBA" id="ARBA00007894"/>
    </source>
</evidence>
<dbReference type="GO" id="GO:0006424">
    <property type="term" value="P:glutamyl-tRNA aminoacylation"/>
    <property type="evidence" value="ECO:0007669"/>
    <property type="project" value="UniProtKB-UniRule"/>
</dbReference>
<dbReference type="PANTHER" id="PTHR43311:SF2">
    <property type="entry name" value="GLUTAMATE--TRNA LIGASE, MITOCHONDRIAL-RELATED"/>
    <property type="match status" value="1"/>
</dbReference>
<keyword evidence="8 10" id="KW-0648">Protein biosynthesis</keyword>
<dbReference type="HOGENOM" id="CLU_015768_6_0_6"/>
<evidence type="ECO:0000256" key="3">
    <source>
        <dbReference type="ARBA" id="ARBA00011245"/>
    </source>
</evidence>
<dbReference type="EC" id="6.1.1.17" evidence="10"/>
<dbReference type="InterPro" id="IPR020751">
    <property type="entry name" value="aa-tRNA-synth_I_codon-bd_sub2"/>
</dbReference>
<keyword evidence="4 10" id="KW-0963">Cytoplasm</keyword>
<dbReference type="STRING" id="1212491.LFA_0736"/>
<evidence type="ECO:0000256" key="4">
    <source>
        <dbReference type="ARBA" id="ARBA00022490"/>
    </source>
</evidence>
<comment type="subcellular location">
    <subcellularLocation>
        <location evidence="1 10">Cytoplasm</location>
    </subcellularLocation>
</comment>
<dbReference type="Pfam" id="PF19269">
    <property type="entry name" value="Anticodon_2"/>
    <property type="match status" value="1"/>
</dbReference>
<dbReference type="InterPro" id="IPR008925">
    <property type="entry name" value="aa_tRNA-synth_I_cd-bd_sf"/>
</dbReference>
<dbReference type="InterPro" id="IPR001412">
    <property type="entry name" value="aa-tRNA-synth_I_CS"/>
</dbReference>
<accession>A0A098G2H3</accession>
<evidence type="ECO:0000256" key="7">
    <source>
        <dbReference type="ARBA" id="ARBA00022840"/>
    </source>
</evidence>
<dbReference type="PANTHER" id="PTHR43311">
    <property type="entry name" value="GLUTAMATE--TRNA LIGASE"/>
    <property type="match status" value="1"/>
</dbReference>
<dbReference type="GO" id="GO:0005524">
    <property type="term" value="F:ATP binding"/>
    <property type="evidence" value="ECO:0007669"/>
    <property type="project" value="UniProtKB-UniRule"/>
</dbReference>
<proteinExistence type="inferred from homology"/>
<feature type="domain" description="Glutamyl/glutaminyl-tRNA synthetase class Ib catalytic" evidence="11">
    <location>
        <begin position="32"/>
        <end position="333"/>
    </location>
</feature>
<protein>
    <recommendedName>
        <fullName evidence="10">Glutamate--tRNA ligase</fullName>
        <ecNumber evidence="10">6.1.1.17</ecNumber>
    </recommendedName>
    <alternativeName>
        <fullName evidence="10">Glutamyl-tRNA synthetase</fullName>
        <shortName evidence="10">GluRS</shortName>
    </alternativeName>
</protein>
<dbReference type="InterPro" id="IPR014729">
    <property type="entry name" value="Rossmann-like_a/b/a_fold"/>
</dbReference>
<dbReference type="CDD" id="cd00808">
    <property type="entry name" value="GluRS_core"/>
    <property type="match status" value="1"/>
</dbReference>
<feature type="domain" description="Aminoacyl-tRNA synthetase class I anticodon-binding" evidence="12">
    <location>
        <begin position="352"/>
        <end position="488"/>
    </location>
</feature>
<feature type="binding site" evidence="10">
    <location>
        <position position="268"/>
    </location>
    <ligand>
        <name>ATP</name>
        <dbReference type="ChEBI" id="CHEBI:30616"/>
    </ligand>
</feature>
<evidence type="ECO:0000256" key="10">
    <source>
        <dbReference type="HAMAP-Rule" id="MF_00022"/>
    </source>
</evidence>
<feature type="short sequence motif" description="'KMSKS' region" evidence="10">
    <location>
        <begin position="265"/>
        <end position="269"/>
    </location>
</feature>
<evidence type="ECO:0000313" key="14">
    <source>
        <dbReference type="Proteomes" id="UP000032430"/>
    </source>
</evidence>
<gene>
    <name evidence="10 13" type="primary">gltX</name>
    <name evidence="13" type="ORF">LFA_0736</name>
</gene>
<dbReference type="HAMAP" id="MF_00022">
    <property type="entry name" value="Glu_tRNA_synth_type1"/>
    <property type="match status" value="1"/>
</dbReference>
<dbReference type="Pfam" id="PF00749">
    <property type="entry name" value="tRNA-synt_1c"/>
    <property type="match status" value="1"/>
</dbReference>
<dbReference type="FunFam" id="3.40.50.620:FF:000007">
    <property type="entry name" value="Glutamate--tRNA ligase"/>
    <property type="match status" value="1"/>
</dbReference>
<evidence type="ECO:0000259" key="12">
    <source>
        <dbReference type="Pfam" id="PF19269"/>
    </source>
</evidence>
<dbReference type="SUPFAM" id="SSF48163">
    <property type="entry name" value="An anticodon-binding domain of class I aminoacyl-tRNA synthetases"/>
    <property type="match status" value="1"/>
</dbReference>
<dbReference type="InterPro" id="IPR004527">
    <property type="entry name" value="Glu-tRNA-ligase_bac/mito"/>
</dbReference>
<dbReference type="GO" id="GO:0008270">
    <property type="term" value="F:zinc ion binding"/>
    <property type="evidence" value="ECO:0007669"/>
    <property type="project" value="InterPro"/>
</dbReference>
<name>A0A098G2H3_9GAMM</name>
<dbReference type="GO" id="GO:0000049">
    <property type="term" value="F:tRNA binding"/>
    <property type="evidence" value="ECO:0007669"/>
    <property type="project" value="InterPro"/>
</dbReference>
<evidence type="ECO:0000256" key="9">
    <source>
        <dbReference type="ARBA" id="ARBA00023146"/>
    </source>
</evidence>
<dbReference type="GO" id="GO:0005829">
    <property type="term" value="C:cytosol"/>
    <property type="evidence" value="ECO:0007669"/>
    <property type="project" value="TreeGrafter"/>
</dbReference>
<organism evidence="13 14">
    <name type="scientific">Legionella fallonii LLAP-10</name>
    <dbReference type="NCBI Taxonomy" id="1212491"/>
    <lineage>
        <taxon>Bacteria</taxon>
        <taxon>Pseudomonadati</taxon>
        <taxon>Pseudomonadota</taxon>
        <taxon>Gammaproteobacteria</taxon>
        <taxon>Legionellales</taxon>
        <taxon>Legionellaceae</taxon>
        <taxon>Legionella</taxon>
    </lineage>
</organism>
<evidence type="ECO:0000256" key="5">
    <source>
        <dbReference type="ARBA" id="ARBA00022598"/>
    </source>
</evidence>
<evidence type="ECO:0000256" key="6">
    <source>
        <dbReference type="ARBA" id="ARBA00022741"/>
    </source>
</evidence>
<dbReference type="InterPro" id="IPR045462">
    <property type="entry name" value="aa-tRNA-synth_I_cd-bd"/>
</dbReference>
<keyword evidence="14" id="KW-1185">Reference proteome</keyword>
<comment type="similarity">
    <text evidence="2 10">Belongs to the class-I aminoacyl-tRNA synthetase family. Glutamate--tRNA ligase type 1 subfamily.</text>
</comment>
<comment type="subunit">
    <text evidence="3 10">Monomer.</text>
</comment>
<dbReference type="SUPFAM" id="SSF52374">
    <property type="entry name" value="Nucleotidylyl transferase"/>
    <property type="match status" value="1"/>
</dbReference>
<dbReference type="Proteomes" id="UP000032430">
    <property type="component" value="Chromosome I"/>
</dbReference>